<dbReference type="Pfam" id="PF22590">
    <property type="entry name" value="Cas3-like_C_2"/>
    <property type="match status" value="1"/>
</dbReference>
<name>V4IU89_9EURY</name>
<dbReference type="GO" id="GO:0005524">
    <property type="term" value="F:ATP binding"/>
    <property type="evidence" value="ECO:0007669"/>
    <property type="project" value="UniProtKB-KW"/>
</dbReference>
<feature type="domain" description="DEAD/DEAH-box helicase" evidence="6">
    <location>
        <begin position="31"/>
        <end position="212"/>
    </location>
</feature>
<keyword evidence="4" id="KW-0067">ATP-binding</keyword>
<dbReference type="GO" id="GO:0051607">
    <property type="term" value="P:defense response to virus"/>
    <property type="evidence" value="ECO:0007669"/>
    <property type="project" value="UniProtKB-KW"/>
</dbReference>
<organism evidence="8 9">
    <name type="scientific">Candidatus Halobonum tyrrellensis G22</name>
    <dbReference type="NCBI Taxonomy" id="1324957"/>
    <lineage>
        <taxon>Archaea</taxon>
        <taxon>Methanobacteriati</taxon>
        <taxon>Methanobacteriota</taxon>
        <taxon>Stenosarchaea group</taxon>
        <taxon>Halobacteria</taxon>
        <taxon>Halobacteriales</taxon>
        <taxon>Haloferacaceae</taxon>
        <taxon>Candidatus Halobonum</taxon>
    </lineage>
</organism>
<dbReference type="InterPro" id="IPR027417">
    <property type="entry name" value="P-loop_NTPase"/>
</dbReference>
<keyword evidence="3" id="KW-0347">Helicase</keyword>
<dbReference type="EMBL" id="ASGZ01000072">
    <property type="protein sequence ID" value="ESP86782.1"/>
    <property type="molecule type" value="Genomic_DNA"/>
</dbReference>
<dbReference type="SUPFAM" id="SSF52540">
    <property type="entry name" value="P-loop containing nucleoside triphosphate hydrolases"/>
    <property type="match status" value="1"/>
</dbReference>
<dbReference type="GO" id="GO:0003676">
    <property type="term" value="F:nucleic acid binding"/>
    <property type="evidence" value="ECO:0007669"/>
    <property type="project" value="InterPro"/>
</dbReference>
<evidence type="ECO:0000313" key="8">
    <source>
        <dbReference type="EMBL" id="ESP86782.1"/>
    </source>
</evidence>
<sequence length="623" mass="68823">MELDPRTEQMNERREKARQEVHARAKEFVDDDRNVATLTLPTGMGKTLTGLDAALTVLEESDMESSPNVGRLVYALPYTSIIDQVAEQSHELFGTGERGERLTVDHHLADTLVSPPDEPESVADDAVENVAALLGESWRSGMVVTTFVQLFESLAGPTNARSMKLPSLYGSVVVLDEPQALPLEWWPLVDRLVELLTEEYGASVIAMTATQPELLSAGDREPFSLVSDPDPYYDELDRLDFVLHPSAVAMLPGQNETGGETNDDAESAALPYDRAGELVAARADDGDSVLAICNTIDSARELVESLDDRTVSLDVNEVYDELLDDADESTESISPEQTRAEAVRRQRPGQPLLVHLTTRHRPCDRRHLIDVASDLAESGEAVLFVATQLVEAGVDVSFDEVIRDFAPMDSLVQAAGRCNRSYDRNRGRVTVWQLAPPPNRETTPASAVYGRGESLTKLTGQALATIYDGEPMPEPDVTRSAVKHYFDLLEGRGVGADEYVEFLERAEAEQLGRLSLIDERPAVDVIVTRTAEERETVEQIRQAFREYRWEELDDLVESTADWQVSIPVYPGDDDTMEKLAACEPLFPDTDRLVLDGRPGRHDGYFDATDGVVIPDTSVEARLL</sequence>
<dbReference type="AlphaFoldDB" id="V4IU89"/>
<dbReference type="InterPro" id="IPR054712">
    <property type="entry name" value="Cas3-like_dom"/>
</dbReference>
<keyword evidence="1" id="KW-0547">Nucleotide-binding</keyword>
<proteinExistence type="predicted"/>
<keyword evidence="2" id="KW-0378">Hydrolase</keyword>
<keyword evidence="5" id="KW-0051">Antiviral defense</keyword>
<evidence type="ECO:0000259" key="7">
    <source>
        <dbReference type="Pfam" id="PF22590"/>
    </source>
</evidence>
<comment type="caution">
    <text evidence="8">The sequence shown here is derived from an EMBL/GenBank/DDBJ whole genome shotgun (WGS) entry which is preliminary data.</text>
</comment>
<dbReference type="InterPro" id="IPR011545">
    <property type="entry name" value="DEAD/DEAH_box_helicase_dom"/>
</dbReference>
<reference evidence="8 9" key="1">
    <citation type="journal article" date="2013" name="Genome Announc.">
        <title>Draft Genome Sequence of 'Candidatus Halobonum tyrrellensis' Strain G22, Isolated from the Hypersaline Waters of Lake Tyrrell, Australia.</title>
        <authorList>
            <person name="Ugalde J.A."/>
            <person name="Narasingarao P."/>
            <person name="Kuo S."/>
            <person name="Podell S."/>
            <person name="Allen E.E."/>
        </authorList>
    </citation>
    <scope>NUCLEOTIDE SEQUENCE [LARGE SCALE GENOMIC DNA]</scope>
    <source>
        <strain evidence="8 9">G22</strain>
    </source>
</reference>
<accession>V4IU89</accession>
<feature type="domain" description="CRISPR-associated nuclease/helicase Cas3" evidence="7">
    <location>
        <begin position="286"/>
        <end position="421"/>
    </location>
</feature>
<dbReference type="GO" id="GO:0004386">
    <property type="term" value="F:helicase activity"/>
    <property type="evidence" value="ECO:0007669"/>
    <property type="project" value="UniProtKB-KW"/>
</dbReference>
<dbReference type="eggNOG" id="arCOG01445">
    <property type="taxonomic scope" value="Archaea"/>
</dbReference>
<evidence type="ECO:0000256" key="3">
    <source>
        <dbReference type="ARBA" id="ARBA00022806"/>
    </source>
</evidence>
<protein>
    <submittedName>
        <fullName evidence="8">CRISPR-associated helicase Cas3</fullName>
    </submittedName>
</protein>
<evidence type="ECO:0000313" key="9">
    <source>
        <dbReference type="Proteomes" id="UP000017840"/>
    </source>
</evidence>
<dbReference type="CDD" id="cd17930">
    <property type="entry name" value="DEXHc_cas3"/>
    <property type="match status" value="1"/>
</dbReference>
<dbReference type="Proteomes" id="UP000017840">
    <property type="component" value="Unassembled WGS sequence"/>
</dbReference>
<dbReference type="Pfam" id="PF00270">
    <property type="entry name" value="DEAD"/>
    <property type="match status" value="1"/>
</dbReference>
<evidence type="ECO:0000259" key="6">
    <source>
        <dbReference type="Pfam" id="PF00270"/>
    </source>
</evidence>
<evidence type="ECO:0000256" key="4">
    <source>
        <dbReference type="ARBA" id="ARBA00022840"/>
    </source>
</evidence>
<dbReference type="Gene3D" id="3.40.50.300">
    <property type="entry name" value="P-loop containing nucleotide triphosphate hydrolases"/>
    <property type="match status" value="2"/>
</dbReference>
<dbReference type="STRING" id="1324957.K933_17382"/>
<evidence type="ECO:0000256" key="5">
    <source>
        <dbReference type="ARBA" id="ARBA00023118"/>
    </source>
</evidence>
<gene>
    <name evidence="8" type="ORF">K933_17382</name>
</gene>
<evidence type="ECO:0000256" key="1">
    <source>
        <dbReference type="ARBA" id="ARBA00022741"/>
    </source>
</evidence>
<evidence type="ECO:0000256" key="2">
    <source>
        <dbReference type="ARBA" id="ARBA00022801"/>
    </source>
</evidence>
<dbReference type="PATRIC" id="fig|1324957.4.peg.3519"/>
<dbReference type="GO" id="GO:0016787">
    <property type="term" value="F:hydrolase activity"/>
    <property type="evidence" value="ECO:0007669"/>
    <property type="project" value="UniProtKB-KW"/>
</dbReference>
<keyword evidence="9" id="KW-1185">Reference proteome</keyword>